<dbReference type="EMBL" id="JAVIJF010000014">
    <property type="protein sequence ID" value="MDX8526623.1"/>
    <property type="molecule type" value="Genomic_DNA"/>
</dbReference>
<feature type="transmembrane region" description="Helical" evidence="1">
    <location>
        <begin position="175"/>
        <end position="201"/>
    </location>
</feature>
<proteinExistence type="predicted"/>
<keyword evidence="1" id="KW-0812">Transmembrane</keyword>
<evidence type="ECO:0000259" key="2">
    <source>
        <dbReference type="Pfam" id="PF14378"/>
    </source>
</evidence>
<comment type="caution">
    <text evidence="3">The sequence shown here is derived from an EMBL/GenBank/DDBJ whole genome shotgun (WGS) entry which is preliminary data.</text>
</comment>
<feature type="transmembrane region" description="Helical" evidence="1">
    <location>
        <begin position="39"/>
        <end position="63"/>
    </location>
</feature>
<gene>
    <name evidence="3" type="ORF">RFM68_19155</name>
</gene>
<dbReference type="Proteomes" id="UP001276840">
    <property type="component" value="Unassembled WGS sequence"/>
</dbReference>
<dbReference type="InterPro" id="IPR026841">
    <property type="entry name" value="Aur1/Ipt1"/>
</dbReference>
<feature type="transmembrane region" description="Helical" evidence="1">
    <location>
        <begin position="140"/>
        <end position="163"/>
    </location>
</feature>
<dbReference type="Pfam" id="PF14378">
    <property type="entry name" value="PAP2_3"/>
    <property type="match status" value="1"/>
</dbReference>
<evidence type="ECO:0000256" key="1">
    <source>
        <dbReference type="SAM" id="Phobius"/>
    </source>
</evidence>
<keyword evidence="4" id="KW-1185">Reference proteome</keyword>
<feature type="transmembrane region" description="Helical" evidence="1">
    <location>
        <begin position="265"/>
        <end position="282"/>
    </location>
</feature>
<feature type="domain" description="Inositolphosphotransferase Aur1/Ipt1" evidence="2">
    <location>
        <begin position="116"/>
        <end position="304"/>
    </location>
</feature>
<organism evidence="3 4">
    <name type="scientific">Mesorhizobium montanum</name>
    <dbReference type="NCBI Taxonomy" id="3072323"/>
    <lineage>
        <taxon>Bacteria</taxon>
        <taxon>Pseudomonadati</taxon>
        <taxon>Pseudomonadota</taxon>
        <taxon>Alphaproteobacteria</taxon>
        <taxon>Hyphomicrobiales</taxon>
        <taxon>Phyllobacteriaceae</taxon>
        <taxon>Mesorhizobium</taxon>
    </lineage>
</organism>
<evidence type="ECO:0000313" key="4">
    <source>
        <dbReference type="Proteomes" id="UP001276840"/>
    </source>
</evidence>
<reference evidence="3 4" key="1">
    <citation type="submission" date="2023-08" db="EMBL/GenBank/DDBJ databases">
        <title>Implementing the SeqCode for naming new Mesorhizobium species isolated from Vachellia karroo root nodules.</title>
        <authorList>
            <person name="Van Lill M."/>
        </authorList>
    </citation>
    <scope>NUCLEOTIDE SEQUENCE [LARGE SCALE GENOMIC DNA]</scope>
    <source>
        <strain evidence="3 4">MSK 1335</strain>
    </source>
</reference>
<evidence type="ECO:0000313" key="3">
    <source>
        <dbReference type="EMBL" id="MDX8526623.1"/>
    </source>
</evidence>
<accession>A0ABU4ZMM5</accession>
<sequence length="329" mass="36230">MRSSEFRLAATIATVTLAFFVVDFFYFRRSSIILDSDNWLELAKVMMVLAAIIVAMMLVEWRIEKDRSRVGRSIAASATAVRSLAKNACLFVPMSFASVWFMYLASATDRPLMDQTLAALDATIGFDWRAFLDLTNKQPLVAGALVFAYHALARQLPLLLLLLAFAKRPRLTEFIALLAVSSALTATLMSLVPAAGAYAYFQPRPIDFSNFTARAGMWHFTELMRIRSGAPFDLLVTRAEGLVTFPSYHTALGIMVVYALRDYRWLFWSVGCLNTVMIVSTLPEGGHHLIDVIAGAVVAVASIVAVRKIASYDRGEALAAPAVFPLTKG</sequence>
<feature type="transmembrane region" description="Helical" evidence="1">
    <location>
        <begin position="7"/>
        <end position="27"/>
    </location>
</feature>
<dbReference type="Gene3D" id="1.20.144.10">
    <property type="entry name" value="Phosphatidic acid phosphatase type 2/haloperoxidase"/>
    <property type="match status" value="1"/>
</dbReference>
<dbReference type="RefSeq" id="WP_320234579.1">
    <property type="nucleotide sequence ID" value="NZ_JAVIJF010000014.1"/>
</dbReference>
<feature type="transmembrane region" description="Helical" evidence="1">
    <location>
        <begin position="288"/>
        <end position="306"/>
    </location>
</feature>
<protein>
    <submittedName>
        <fullName evidence="3">Phosphatase PAP2 family protein</fullName>
    </submittedName>
</protein>
<feature type="transmembrane region" description="Helical" evidence="1">
    <location>
        <begin position="241"/>
        <end position="260"/>
    </location>
</feature>
<dbReference type="InterPro" id="IPR036938">
    <property type="entry name" value="PAP2/HPO_sf"/>
</dbReference>
<keyword evidence="1" id="KW-1133">Transmembrane helix</keyword>
<dbReference type="SUPFAM" id="SSF48317">
    <property type="entry name" value="Acid phosphatase/Vanadium-dependent haloperoxidase"/>
    <property type="match status" value="1"/>
</dbReference>
<feature type="transmembrane region" description="Helical" evidence="1">
    <location>
        <begin position="84"/>
        <end position="103"/>
    </location>
</feature>
<name>A0ABU4ZMM5_9HYPH</name>
<keyword evidence="1" id="KW-0472">Membrane</keyword>